<accession>A0ABN2TSN0</accession>
<keyword evidence="1" id="KW-0472">Membrane</keyword>
<feature type="transmembrane region" description="Helical" evidence="1">
    <location>
        <begin position="89"/>
        <end position="108"/>
    </location>
</feature>
<comment type="caution">
    <text evidence="2">The sequence shown here is derived from an EMBL/GenBank/DDBJ whole genome shotgun (WGS) entry which is preliminary data.</text>
</comment>
<dbReference type="EMBL" id="BAAANB010000001">
    <property type="protein sequence ID" value="GAA2018773.1"/>
    <property type="molecule type" value="Genomic_DNA"/>
</dbReference>
<keyword evidence="1" id="KW-1133">Transmembrane helix</keyword>
<dbReference type="Proteomes" id="UP001501285">
    <property type="component" value="Unassembled WGS sequence"/>
</dbReference>
<keyword evidence="1" id="KW-0812">Transmembrane</keyword>
<gene>
    <name evidence="2" type="ORF">GCM10009740_03370</name>
</gene>
<sequence length="109" mass="10873">MSAVWSRYRAILLIAVLAGVAIAGAGLSAPLRALAVVAVIGLVPGVALLPWLPASGSVQRVVIAVAISLSLTAILSESLAIAGVWSADLVIVGVAGLGIGAILCRRWAP</sequence>
<dbReference type="RefSeq" id="WP_343986537.1">
    <property type="nucleotide sequence ID" value="NZ_BAAANB010000001.1"/>
</dbReference>
<proteinExistence type="predicted"/>
<keyword evidence="3" id="KW-1185">Reference proteome</keyword>
<evidence type="ECO:0000313" key="3">
    <source>
        <dbReference type="Proteomes" id="UP001501285"/>
    </source>
</evidence>
<reference evidence="2 3" key="1">
    <citation type="journal article" date="2019" name="Int. J. Syst. Evol. Microbiol.">
        <title>The Global Catalogue of Microorganisms (GCM) 10K type strain sequencing project: providing services to taxonomists for standard genome sequencing and annotation.</title>
        <authorList>
            <consortium name="The Broad Institute Genomics Platform"/>
            <consortium name="The Broad Institute Genome Sequencing Center for Infectious Disease"/>
            <person name="Wu L."/>
            <person name="Ma J."/>
        </authorList>
    </citation>
    <scope>NUCLEOTIDE SEQUENCE [LARGE SCALE GENOMIC DNA]</scope>
    <source>
        <strain evidence="2 3">JCM 14283</strain>
    </source>
</reference>
<name>A0ABN2TSN0_9MICO</name>
<evidence type="ECO:0000256" key="1">
    <source>
        <dbReference type="SAM" id="Phobius"/>
    </source>
</evidence>
<protein>
    <submittedName>
        <fullName evidence="2">Uncharacterized protein</fullName>
    </submittedName>
</protein>
<evidence type="ECO:0000313" key="2">
    <source>
        <dbReference type="EMBL" id="GAA2018773.1"/>
    </source>
</evidence>
<feature type="transmembrane region" description="Helical" evidence="1">
    <location>
        <begin position="33"/>
        <end position="54"/>
    </location>
</feature>
<feature type="transmembrane region" description="Helical" evidence="1">
    <location>
        <begin position="61"/>
        <end position="83"/>
    </location>
</feature>
<organism evidence="2 3">
    <name type="scientific">Terrabacter terrae</name>
    <dbReference type="NCBI Taxonomy" id="318434"/>
    <lineage>
        <taxon>Bacteria</taxon>
        <taxon>Bacillati</taxon>
        <taxon>Actinomycetota</taxon>
        <taxon>Actinomycetes</taxon>
        <taxon>Micrococcales</taxon>
        <taxon>Intrasporangiaceae</taxon>
        <taxon>Terrabacter</taxon>
    </lineage>
</organism>